<keyword evidence="4" id="KW-1185">Reference proteome</keyword>
<dbReference type="GO" id="GO:0005829">
    <property type="term" value="C:cytosol"/>
    <property type="evidence" value="ECO:0007669"/>
    <property type="project" value="TreeGrafter"/>
</dbReference>
<organism evidence="3 4">
    <name type="scientific">Acidisoma silvae</name>
    <dbReference type="NCBI Taxonomy" id="2802396"/>
    <lineage>
        <taxon>Bacteria</taxon>
        <taxon>Pseudomonadati</taxon>
        <taxon>Pseudomonadota</taxon>
        <taxon>Alphaproteobacteria</taxon>
        <taxon>Acetobacterales</taxon>
        <taxon>Acidocellaceae</taxon>
        <taxon>Acidisoma</taxon>
    </lineage>
</organism>
<dbReference type="AlphaFoldDB" id="A0A964DZU7"/>
<sequence length="943" mass="102568">MADQHAPVSDVPSSPEQPAHIAALAVDLLGVMNKALVRATEDPFSNPVMTTALAISRRIDQGHLTESDLQGLVCWLRDEAWQQRAARLADYVGLSAGQDPSAAMQGLAARLVRPDPNDSAVPFAEFRKAIERPRFSAVFTAHPTFSLPYAVGDALARAASGEDSAACFTSHRPLPVTLEDEFDQAHAAIARGRDAIDLLTGAILDAARGIWAHRWLDLAPRPVTLTSWVGYDTDGRTDIGWWDTLRLRLRMKLYQLQRVETQLAPLPSAAAILDRVQVAIAAVEEEIAAAPNGTDVDAVGTFGRTLMRLQDAAMVTPEPLLALFPAALAAADEAEQRALLIVRAGLVSHNLGLAHTHVRLNSAQLHNAVRQRLGLADPPADPSRRRVLLGAINTALDEVKPEAINFGTLMAEQASAARLMMTVVQMVKHIDGASPVRFLIAETETGYTLLTALYFAKLFGIEDKIEISPLFETAEALSQGGRIIEEALRSPHYRDYLRRTGKLAVQFGYSDSGRYVGQIAATYLIERLRLKIADAMVKHGLTDVELVLFDTHGESIGRGAHPGSLTDRLAYLSPAAGRRAFDAAGIRYREESAFQGGDGYMLFGTPALACATILKIAEFALGKMDEGDDPIYQDADFAADFFATIRSNMEELVEDPGYAAILGTFGPALIDRTGSRPAARQSDTSGGPAIIGHPRELRAIPNNAILQQLGWCANTLQGLGLAASRNPDAVTELRRTSPRFRRSMDFASHAMRHSHLDVLRAVVETLDPGTWLDRAGHSVIPGRREALMAVASGLEQLNIWSDVLAMFRRVHADHLALRAAWADAPQMDERELLLHALRLACIHRIWILTAMIPDFAPRLGVMRTGLQQRLLRLDVPAALQTLGRIFPKAPDETTGTDFGEPGTSANTLGYGREHDEIFSPIAHYFALVREISTAVSHEVGAFG</sequence>
<dbReference type="Proteomes" id="UP000708298">
    <property type="component" value="Unassembled WGS sequence"/>
</dbReference>
<dbReference type="PANTHER" id="PTHR30523">
    <property type="entry name" value="PHOSPHOENOLPYRUVATE CARBOXYLASE"/>
    <property type="match status" value="1"/>
</dbReference>
<dbReference type="GO" id="GO:0006099">
    <property type="term" value="P:tricarboxylic acid cycle"/>
    <property type="evidence" value="ECO:0007669"/>
    <property type="project" value="InterPro"/>
</dbReference>
<dbReference type="GO" id="GO:0015977">
    <property type="term" value="P:carbon fixation"/>
    <property type="evidence" value="ECO:0007669"/>
    <property type="project" value="InterPro"/>
</dbReference>
<dbReference type="InterPro" id="IPR015813">
    <property type="entry name" value="Pyrv/PenolPyrv_kinase-like_dom"/>
</dbReference>
<evidence type="ECO:0000256" key="1">
    <source>
        <dbReference type="ARBA" id="ARBA00003670"/>
    </source>
</evidence>
<gene>
    <name evidence="3" type="ORF">ASILVAE211_15910</name>
</gene>
<evidence type="ECO:0000256" key="2">
    <source>
        <dbReference type="ARBA" id="ARBA00022419"/>
    </source>
</evidence>
<accession>A0A964DZU7</accession>
<proteinExistence type="predicted"/>
<protein>
    <recommendedName>
        <fullName evidence="2">Phosphoenolpyruvate carboxylase</fullName>
    </recommendedName>
</protein>
<dbReference type="InterPro" id="IPR021135">
    <property type="entry name" value="PEP_COase"/>
</dbReference>
<reference evidence="3" key="2">
    <citation type="submission" date="2021-01" db="EMBL/GenBank/DDBJ databases">
        <authorList>
            <person name="Mieszkin S."/>
            <person name="Pouder E."/>
            <person name="Alain K."/>
        </authorList>
    </citation>
    <scope>NUCLEOTIDE SEQUENCE</scope>
    <source>
        <strain evidence="3">HW T2.11</strain>
    </source>
</reference>
<dbReference type="SUPFAM" id="SSF51621">
    <property type="entry name" value="Phosphoenolpyruvate/pyruvate domain"/>
    <property type="match status" value="1"/>
</dbReference>
<dbReference type="GO" id="GO:0008964">
    <property type="term" value="F:phosphoenolpyruvate carboxylase activity"/>
    <property type="evidence" value="ECO:0007669"/>
    <property type="project" value="InterPro"/>
</dbReference>
<dbReference type="PANTHER" id="PTHR30523:SF6">
    <property type="entry name" value="PHOSPHOENOLPYRUVATE CARBOXYLASE"/>
    <property type="match status" value="1"/>
</dbReference>
<comment type="function">
    <text evidence="1">Forms oxaloacetate, a four-carbon dicarboxylic acid source for the tricarboxylic acid cycle.</text>
</comment>
<name>A0A964DZU7_9PROT</name>
<dbReference type="Pfam" id="PF00311">
    <property type="entry name" value="PEPcase"/>
    <property type="match status" value="1"/>
</dbReference>
<dbReference type="EMBL" id="JAESVB010000007">
    <property type="protein sequence ID" value="MCB8876676.1"/>
    <property type="molecule type" value="Genomic_DNA"/>
</dbReference>
<evidence type="ECO:0000313" key="3">
    <source>
        <dbReference type="EMBL" id="MCB8876676.1"/>
    </source>
</evidence>
<reference evidence="3" key="1">
    <citation type="journal article" date="2021" name="Microorganisms">
        <title>Acidisoma silvae sp. nov. and Acidisomacellulosilytica sp. nov., Two Acidophilic Bacteria Isolated from Decaying Wood, Hydrolyzing Cellulose and Producing Poly-3-hydroxybutyrate.</title>
        <authorList>
            <person name="Mieszkin S."/>
            <person name="Pouder E."/>
            <person name="Uroz S."/>
            <person name="Simon-Colin C."/>
            <person name="Alain K."/>
        </authorList>
    </citation>
    <scope>NUCLEOTIDE SEQUENCE</scope>
    <source>
        <strain evidence="3">HW T2.11</strain>
    </source>
</reference>
<comment type="caution">
    <text evidence="3">The sequence shown here is derived from an EMBL/GenBank/DDBJ whole genome shotgun (WGS) entry which is preliminary data.</text>
</comment>
<evidence type="ECO:0000313" key="4">
    <source>
        <dbReference type="Proteomes" id="UP000708298"/>
    </source>
</evidence>